<keyword evidence="3" id="KW-0862">Zinc</keyword>
<organism evidence="6 7">
    <name type="scientific">Aphis craccivora</name>
    <name type="common">Cowpea aphid</name>
    <dbReference type="NCBI Taxonomy" id="307492"/>
    <lineage>
        <taxon>Eukaryota</taxon>
        <taxon>Metazoa</taxon>
        <taxon>Ecdysozoa</taxon>
        <taxon>Arthropoda</taxon>
        <taxon>Hexapoda</taxon>
        <taxon>Insecta</taxon>
        <taxon>Pterygota</taxon>
        <taxon>Neoptera</taxon>
        <taxon>Paraneoptera</taxon>
        <taxon>Hemiptera</taxon>
        <taxon>Sternorrhyncha</taxon>
        <taxon>Aphidomorpha</taxon>
        <taxon>Aphidoidea</taxon>
        <taxon>Aphididae</taxon>
        <taxon>Aphidini</taxon>
        <taxon>Aphis</taxon>
        <taxon>Aphis</taxon>
    </lineage>
</organism>
<evidence type="ECO:0000259" key="5">
    <source>
        <dbReference type="PROSITE" id="PS50865"/>
    </source>
</evidence>
<comment type="caution">
    <text evidence="6">The sequence shown here is derived from an EMBL/GenBank/DDBJ whole genome shotgun (WGS) entry which is preliminary data.</text>
</comment>
<dbReference type="AlphaFoldDB" id="A0A6G0YW37"/>
<dbReference type="OrthoDB" id="6628795at2759"/>
<name>A0A6G0YW37_APHCR</name>
<evidence type="ECO:0000256" key="4">
    <source>
        <dbReference type="PROSITE-ProRule" id="PRU00134"/>
    </source>
</evidence>
<gene>
    <name evidence="6" type="ORF">FWK35_00008169</name>
</gene>
<dbReference type="SUPFAM" id="SSF144232">
    <property type="entry name" value="HIT/MYND zinc finger-like"/>
    <property type="match status" value="1"/>
</dbReference>
<dbReference type="Gene3D" id="6.10.140.2220">
    <property type="match status" value="1"/>
</dbReference>
<dbReference type="GO" id="GO:0008270">
    <property type="term" value="F:zinc ion binding"/>
    <property type="evidence" value="ECO:0007669"/>
    <property type="project" value="UniProtKB-KW"/>
</dbReference>
<dbReference type="InterPro" id="IPR002893">
    <property type="entry name" value="Znf_MYND"/>
</dbReference>
<sequence>MAPTGHMRAVMNGTNKLVNSQPPDFIKCFAKDCNNSATVMCSSCTIAMYCSLKCQYEDWYNNHIKHCERMQKNK</sequence>
<dbReference type="Pfam" id="PF01753">
    <property type="entry name" value="zf-MYND"/>
    <property type="match status" value="1"/>
</dbReference>
<dbReference type="PROSITE" id="PS50865">
    <property type="entry name" value="ZF_MYND_2"/>
    <property type="match status" value="1"/>
</dbReference>
<dbReference type="Proteomes" id="UP000478052">
    <property type="component" value="Unassembled WGS sequence"/>
</dbReference>
<accession>A0A6G0YW37</accession>
<proteinExistence type="predicted"/>
<keyword evidence="2 4" id="KW-0863">Zinc-finger</keyword>
<evidence type="ECO:0000256" key="2">
    <source>
        <dbReference type="ARBA" id="ARBA00022771"/>
    </source>
</evidence>
<keyword evidence="7" id="KW-1185">Reference proteome</keyword>
<evidence type="ECO:0000256" key="1">
    <source>
        <dbReference type="ARBA" id="ARBA00022723"/>
    </source>
</evidence>
<evidence type="ECO:0000313" key="7">
    <source>
        <dbReference type="Proteomes" id="UP000478052"/>
    </source>
</evidence>
<dbReference type="EMBL" id="VUJU01002223">
    <property type="protein sequence ID" value="KAF0762094.1"/>
    <property type="molecule type" value="Genomic_DNA"/>
</dbReference>
<keyword evidence="1" id="KW-0479">Metal-binding</keyword>
<evidence type="ECO:0000313" key="6">
    <source>
        <dbReference type="EMBL" id="KAF0762094.1"/>
    </source>
</evidence>
<feature type="domain" description="MYND-type" evidence="5">
    <location>
        <begin position="30"/>
        <end position="67"/>
    </location>
</feature>
<reference evidence="6 7" key="1">
    <citation type="submission" date="2019-08" db="EMBL/GenBank/DDBJ databases">
        <title>Whole genome of Aphis craccivora.</title>
        <authorList>
            <person name="Voronova N.V."/>
            <person name="Shulinski R.S."/>
            <person name="Bandarenka Y.V."/>
            <person name="Zhorov D.G."/>
            <person name="Warner D."/>
        </authorList>
    </citation>
    <scope>NUCLEOTIDE SEQUENCE [LARGE SCALE GENOMIC DNA]</scope>
    <source>
        <strain evidence="6">180601</strain>
        <tissue evidence="6">Whole Body</tissue>
    </source>
</reference>
<evidence type="ECO:0000256" key="3">
    <source>
        <dbReference type="ARBA" id="ARBA00022833"/>
    </source>
</evidence>
<protein>
    <submittedName>
        <fullName evidence="6">MYND-type domain-containing protein</fullName>
    </submittedName>
</protein>